<dbReference type="Proteomes" id="UP000663834">
    <property type="component" value="Unassembled WGS sequence"/>
</dbReference>
<dbReference type="InterPro" id="IPR029058">
    <property type="entry name" value="AB_hydrolase_fold"/>
</dbReference>
<reference evidence="4" key="1">
    <citation type="submission" date="2021-02" db="EMBL/GenBank/DDBJ databases">
        <authorList>
            <person name="Nowell W R."/>
        </authorList>
    </citation>
    <scope>NUCLEOTIDE SEQUENCE</scope>
</reference>
<protein>
    <recommendedName>
        <fullName evidence="3">Peptidase S9 prolyl oligopeptidase catalytic domain-containing protein</fullName>
    </recommendedName>
</protein>
<evidence type="ECO:0000259" key="3">
    <source>
        <dbReference type="Pfam" id="PF00326"/>
    </source>
</evidence>
<keyword evidence="1" id="KW-0378">Hydrolase</keyword>
<organism evidence="4 6">
    <name type="scientific">Rotaria magnacalcarata</name>
    <dbReference type="NCBI Taxonomy" id="392030"/>
    <lineage>
        <taxon>Eukaryota</taxon>
        <taxon>Metazoa</taxon>
        <taxon>Spiralia</taxon>
        <taxon>Gnathifera</taxon>
        <taxon>Rotifera</taxon>
        <taxon>Eurotatoria</taxon>
        <taxon>Bdelloidea</taxon>
        <taxon>Philodinida</taxon>
        <taxon>Philodinidae</taxon>
        <taxon>Rotaria</taxon>
    </lineage>
</organism>
<comment type="caution">
    <text evidence="4">The sequence shown here is derived from an EMBL/GenBank/DDBJ whole genome shotgun (WGS) entry which is preliminary data.</text>
</comment>
<sequence length="693" mass="79450">MKSINCLSFVLIFLLDSCNSWSKPKITLDEFFNNTEFLSLTLAPNNDPWILIQTIYPRWDQNIFEYHLHLQSLNGTSKKLITRHTTDSLRPLWQDDWIAYSFEDQSKKVDVEEQQHFIQLYSTRTQQIFSLALGKEPIHAFTWSNKNTSLYFATQTSWSKESETEYKNEWNDAIEYREKERGDTIFRVNFEDFAQIRIEAVTNISLQVAELLCSPDGKTLVFSTVSRSRQIESINDYEIYSFDLTNHLSSSPVQLTNNQAIERNLKWFNDDSILFTVIAEGSIEGEYHDTQGRLYSISLVNGRIHRWADQFTGSVTGFALLDYGHRGVIILGQLNTEIQIYTQLSPTSPLIKRIGWNGTYEKLVTSSTDNVSMIAFIHSSFDTPQEVYFVDIIEHLSVANIVTNENIIFTKRNLPKGTSYQWMNEEDGTEIEGVLLYPPDKFGQKNLPLLVLIHGGPYSASLNAFRTDWYNCAMMLATEGWLVLQPNYRGSTGLCYGDQFLHDVIHEFLSRPGKDILFGVDALIKDGIADPKKLAIDGYSYGGYLTNWLITQTTRFNVALTGAGGVENVVDWGTNDMPLSNFYFLGGFPWQIPSRYQEQAAIFQLDKVRTPTHIITGGNDIRVPVAHNYLFERALRSLDIPHKLIIFPNEGHDIGINPWHGKIKIREELKWLHKYGFICVWTCEETLISLGNS</sequence>
<evidence type="ECO:0000313" key="6">
    <source>
        <dbReference type="Proteomes" id="UP000663834"/>
    </source>
</evidence>
<dbReference type="GO" id="GO:0006508">
    <property type="term" value="P:proteolysis"/>
    <property type="evidence" value="ECO:0007669"/>
    <property type="project" value="InterPro"/>
</dbReference>
<evidence type="ECO:0000313" key="5">
    <source>
        <dbReference type="EMBL" id="CAF4095140.1"/>
    </source>
</evidence>
<accession>A0A815AAQ4</accession>
<feature type="signal peptide" evidence="2">
    <location>
        <begin position="1"/>
        <end position="20"/>
    </location>
</feature>
<dbReference type="Gene3D" id="2.120.10.30">
    <property type="entry name" value="TolB, C-terminal domain"/>
    <property type="match status" value="1"/>
</dbReference>
<name>A0A815AAQ4_9BILA</name>
<dbReference type="EMBL" id="CAJNOW010000152">
    <property type="protein sequence ID" value="CAF1253437.1"/>
    <property type="molecule type" value="Genomic_DNA"/>
</dbReference>
<dbReference type="PANTHER" id="PTHR42776">
    <property type="entry name" value="SERINE PEPTIDASE S9 FAMILY MEMBER"/>
    <property type="match status" value="1"/>
</dbReference>
<dbReference type="EMBL" id="CAJOBJ010007798">
    <property type="protein sequence ID" value="CAF4095140.1"/>
    <property type="molecule type" value="Genomic_DNA"/>
</dbReference>
<proteinExistence type="predicted"/>
<dbReference type="InterPro" id="IPR011042">
    <property type="entry name" value="6-blade_b-propeller_TolB-like"/>
</dbReference>
<evidence type="ECO:0000256" key="1">
    <source>
        <dbReference type="ARBA" id="ARBA00022801"/>
    </source>
</evidence>
<dbReference type="SUPFAM" id="SSF53474">
    <property type="entry name" value="alpha/beta-Hydrolases"/>
    <property type="match status" value="1"/>
</dbReference>
<dbReference type="Gene3D" id="3.40.50.1820">
    <property type="entry name" value="alpha/beta hydrolase"/>
    <property type="match status" value="1"/>
</dbReference>
<keyword evidence="2" id="KW-0732">Signal</keyword>
<dbReference type="OrthoDB" id="416344at2759"/>
<dbReference type="AlphaFoldDB" id="A0A815AAQ4"/>
<dbReference type="SUPFAM" id="SSF82171">
    <property type="entry name" value="DPP6 N-terminal domain-like"/>
    <property type="match status" value="1"/>
</dbReference>
<evidence type="ECO:0000256" key="2">
    <source>
        <dbReference type="SAM" id="SignalP"/>
    </source>
</evidence>
<dbReference type="GO" id="GO:0004252">
    <property type="term" value="F:serine-type endopeptidase activity"/>
    <property type="evidence" value="ECO:0007669"/>
    <property type="project" value="TreeGrafter"/>
</dbReference>
<dbReference type="PANTHER" id="PTHR42776:SF27">
    <property type="entry name" value="DIPEPTIDYL PEPTIDASE FAMILY MEMBER 6"/>
    <property type="match status" value="1"/>
</dbReference>
<feature type="chain" id="PRO_5035686106" description="Peptidase S9 prolyl oligopeptidase catalytic domain-containing protein" evidence="2">
    <location>
        <begin position="21"/>
        <end position="693"/>
    </location>
</feature>
<feature type="domain" description="Peptidase S9 prolyl oligopeptidase catalytic" evidence="3">
    <location>
        <begin position="474"/>
        <end position="675"/>
    </location>
</feature>
<gene>
    <name evidence="5" type="ORF">GIL414_LOCUS16819</name>
    <name evidence="4" type="ORF">KQP761_LOCUS2413</name>
</gene>
<dbReference type="Proteomes" id="UP000681720">
    <property type="component" value="Unassembled WGS sequence"/>
</dbReference>
<evidence type="ECO:0000313" key="4">
    <source>
        <dbReference type="EMBL" id="CAF1253437.1"/>
    </source>
</evidence>
<dbReference type="Pfam" id="PF00326">
    <property type="entry name" value="Peptidase_S9"/>
    <property type="match status" value="1"/>
</dbReference>
<dbReference type="InterPro" id="IPR001375">
    <property type="entry name" value="Peptidase_S9_cat"/>
</dbReference>